<evidence type="ECO:0000313" key="2">
    <source>
        <dbReference type="EMBL" id="KAL0637366.1"/>
    </source>
</evidence>
<name>A0ABR3GN67_9PEZI</name>
<dbReference type="InterPro" id="IPR036298">
    <property type="entry name" value="Chalcone_isomerase_sf"/>
</dbReference>
<dbReference type="PANTHER" id="PTHR47284">
    <property type="entry name" value="FATTY-ACID-BINDING PROTEIN 2"/>
    <property type="match status" value="1"/>
</dbReference>
<keyword evidence="3" id="KW-1185">Reference proteome</keyword>
<protein>
    <recommendedName>
        <fullName evidence="1">Chalcone isomerase domain-containing protein</fullName>
    </recommendedName>
</protein>
<comment type="caution">
    <text evidence="2">The sequence shown here is derived from an EMBL/GenBank/DDBJ whole genome shotgun (WGS) entry which is preliminary data.</text>
</comment>
<evidence type="ECO:0000259" key="1">
    <source>
        <dbReference type="Pfam" id="PF16035"/>
    </source>
</evidence>
<dbReference type="SUPFAM" id="SSF54626">
    <property type="entry name" value="Chalcone isomerase"/>
    <property type="match status" value="1"/>
</dbReference>
<dbReference type="PANTHER" id="PTHR47284:SF3">
    <property type="entry name" value="FATTY-ACID-BINDING PROTEIN 2"/>
    <property type="match status" value="1"/>
</dbReference>
<dbReference type="Pfam" id="PF16035">
    <property type="entry name" value="Chalcone_2"/>
    <property type="match status" value="1"/>
</dbReference>
<sequence length="366" mass="39971">MFTPRPLLLRSLPRQFLPRVPALRRTLTLSSRRLPSSHLTSLPTAASKRAEHAAHNRRQILLTVGCVMSMATIWIVTHSFEIKTESASTTPSIKPGTPVILSTAAEKEAGVELIPSGTSVPAFPKTLALPNSDGTTTEYALVGLGIRTVSFLSIEVYVVGVYIAADDLAMVQEALVRRVHPTATTATLLEREELRKVLADPEEGEKFFGKLLREKSVRSLLRVVPTRNTDYQHLRDGWVRGIQGRTSKSSMYDDDAFSTSLAHFKAAFGQKKAVPKQKTLLLVRDADGGLQCFYDSSGRNDGKVGAAGEKEVYELGKVEDERLSTVLWLCYLAGPKVASEPARKSVIEGLMELVERPIGTVGSAMA</sequence>
<organism evidence="2 3">
    <name type="scientific">Discina gigas</name>
    <dbReference type="NCBI Taxonomy" id="1032678"/>
    <lineage>
        <taxon>Eukaryota</taxon>
        <taxon>Fungi</taxon>
        <taxon>Dikarya</taxon>
        <taxon>Ascomycota</taxon>
        <taxon>Pezizomycotina</taxon>
        <taxon>Pezizomycetes</taxon>
        <taxon>Pezizales</taxon>
        <taxon>Discinaceae</taxon>
        <taxon>Discina</taxon>
    </lineage>
</organism>
<evidence type="ECO:0000313" key="3">
    <source>
        <dbReference type="Proteomes" id="UP001447188"/>
    </source>
</evidence>
<dbReference type="Gene3D" id="3.50.70.10">
    <property type="match status" value="1"/>
</dbReference>
<dbReference type="Proteomes" id="UP001447188">
    <property type="component" value="Unassembled WGS sequence"/>
</dbReference>
<accession>A0ABR3GN67</accession>
<gene>
    <name evidence="2" type="ORF">Q9L58_003699</name>
</gene>
<feature type="domain" description="Chalcone isomerase" evidence="1">
    <location>
        <begin position="137"/>
        <end position="347"/>
    </location>
</feature>
<reference evidence="2 3" key="1">
    <citation type="submission" date="2024-02" db="EMBL/GenBank/DDBJ databases">
        <title>Discinaceae phylogenomics.</title>
        <authorList>
            <person name="Dirks A.C."/>
            <person name="James T.Y."/>
        </authorList>
    </citation>
    <scope>NUCLEOTIDE SEQUENCE [LARGE SCALE GENOMIC DNA]</scope>
    <source>
        <strain evidence="2 3">ACD0624</strain>
    </source>
</reference>
<dbReference type="EMBL" id="JBBBZM010000036">
    <property type="protein sequence ID" value="KAL0637366.1"/>
    <property type="molecule type" value="Genomic_DNA"/>
</dbReference>
<dbReference type="InterPro" id="IPR016087">
    <property type="entry name" value="Chalcone_isomerase"/>
</dbReference>
<proteinExistence type="predicted"/>
<dbReference type="InterPro" id="IPR016088">
    <property type="entry name" value="Chalcone_isomerase_3-sand"/>
</dbReference>